<dbReference type="RefSeq" id="WP_084575921.1">
    <property type="nucleotide sequence ID" value="NZ_CP155572.1"/>
</dbReference>
<dbReference type="PANTHER" id="PTHR42730">
    <property type="entry name" value="2-OXOGLUTARATE SYNTHASE SUBUNIT KORC"/>
    <property type="match status" value="1"/>
</dbReference>
<accession>A0A1W2BZB9</accession>
<evidence type="ECO:0000313" key="3">
    <source>
        <dbReference type="EMBL" id="SMC78104.1"/>
    </source>
</evidence>
<evidence type="ECO:0000259" key="2">
    <source>
        <dbReference type="Pfam" id="PF01558"/>
    </source>
</evidence>
<evidence type="ECO:0000256" key="1">
    <source>
        <dbReference type="ARBA" id="ARBA00023002"/>
    </source>
</evidence>
<keyword evidence="4" id="KW-1185">Reference proteome</keyword>
<sequence>MAKVVKIAIAGEGGQGVQSIAEILAEAANEEGKNALYIPNFGVEQRGGVSIAFVQVSDGEIGAPKFQKADILIPVSPRAVDRTKMYAGKDTVYIYDNSLIQEGEVKDNIIGLQYFDVTPPCPTADHPNADLPQDLIAGEPKTCSFTKPGPGVDPANLPEVKKVVAIPANDIAKNELHPRVFNIIILGAVIAATEVLPMDSIKKALETKLGDKFKQNPELRDMNFKALERGYQLIKSAM</sequence>
<dbReference type="InterPro" id="IPR019752">
    <property type="entry name" value="Pyrv/ketoisovalerate_OxRed_cat"/>
</dbReference>
<dbReference type="Pfam" id="PF01558">
    <property type="entry name" value="POR"/>
    <property type="match status" value="1"/>
</dbReference>
<evidence type="ECO:0000313" key="4">
    <source>
        <dbReference type="Proteomes" id="UP000192738"/>
    </source>
</evidence>
<dbReference type="PANTHER" id="PTHR42730:SF1">
    <property type="entry name" value="2-OXOGLUTARATE SYNTHASE SUBUNIT KORC"/>
    <property type="match status" value="1"/>
</dbReference>
<dbReference type="Proteomes" id="UP000192738">
    <property type="component" value="Unassembled WGS sequence"/>
</dbReference>
<dbReference type="OrthoDB" id="9789125at2"/>
<dbReference type="AlphaFoldDB" id="A0A1W2BZB9"/>
<gene>
    <name evidence="3" type="ORF">SAMN04488500_1099</name>
</gene>
<dbReference type="SUPFAM" id="SSF53323">
    <property type="entry name" value="Pyruvate-ferredoxin oxidoreductase, PFOR, domain III"/>
    <property type="match status" value="2"/>
</dbReference>
<name>A0A1W2BZB9_9FIRM</name>
<dbReference type="Gene3D" id="3.40.920.10">
    <property type="entry name" value="Pyruvate-ferredoxin oxidoreductase, PFOR, domain III"/>
    <property type="match status" value="1"/>
</dbReference>
<protein>
    <submittedName>
        <fullName evidence="3">Pyruvate:ferredoxin oxidoreductase, gamma subunit</fullName>
    </submittedName>
</protein>
<dbReference type="EMBL" id="FWXI01000009">
    <property type="protein sequence ID" value="SMC78104.1"/>
    <property type="molecule type" value="Genomic_DNA"/>
</dbReference>
<proteinExistence type="predicted"/>
<dbReference type="STRING" id="112901.SAMN04488500_1099"/>
<keyword evidence="3" id="KW-0670">Pyruvate</keyword>
<feature type="domain" description="Pyruvate/ketoisovalerate oxidoreductase catalytic" evidence="2">
    <location>
        <begin position="13"/>
        <end position="232"/>
    </location>
</feature>
<dbReference type="InterPro" id="IPR052554">
    <property type="entry name" value="2-oxoglutarate_synth_KorC"/>
</dbReference>
<organism evidence="3 4">
    <name type="scientific">Sporomusa malonica</name>
    <dbReference type="NCBI Taxonomy" id="112901"/>
    <lineage>
        <taxon>Bacteria</taxon>
        <taxon>Bacillati</taxon>
        <taxon>Bacillota</taxon>
        <taxon>Negativicutes</taxon>
        <taxon>Selenomonadales</taxon>
        <taxon>Sporomusaceae</taxon>
        <taxon>Sporomusa</taxon>
    </lineage>
</organism>
<dbReference type="InterPro" id="IPR002869">
    <property type="entry name" value="Pyrv_flavodox_OxRed_cen"/>
</dbReference>
<reference evidence="3 4" key="1">
    <citation type="submission" date="2017-04" db="EMBL/GenBank/DDBJ databases">
        <authorList>
            <person name="Afonso C.L."/>
            <person name="Miller P.J."/>
            <person name="Scott M.A."/>
            <person name="Spackman E."/>
            <person name="Goraichik I."/>
            <person name="Dimitrov K.M."/>
            <person name="Suarez D.L."/>
            <person name="Swayne D.E."/>
        </authorList>
    </citation>
    <scope>NUCLEOTIDE SEQUENCE [LARGE SCALE GENOMIC DNA]</scope>
    <source>
        <strain evidence="3 4">DSM 5090</strain>
    </source>
</reference>
<dbReference type="GO" id="GO:0016903">
    <property type="term" value="F:oxidoreductase activity, acting on the aldehyde or oxo group of donors"/>
    <property type="evidence" value="ECO:0007669"/>
    <property type="project" value="InterPro"/>
</dbReference>
<keyword evidence="1" id="KW-0560">Oxidoreductase</keyword>